<accession>A0A2H4T2T3</accession>
<dbReference type="OrthoDB" id="32832at10239"/>
<organism evidence="1">
    <name type="scientific">Tomelloso virus</name>
    <dbReference type="NCBI Taxonomy" id="2053981"/>
    <lineage>
        <taxon>Viruses</taxon>
        <taxon>Viruses incertae sedis</taxon>
        <taxon>Naldaviricetes</taxon>
        <taxon>Lefavirales</taxon>
        <taxon>Nudiviridae</taxon>
        <taxon>Alphanudivirus</taxon>
        <taxon>Alphanudivirus alterdromelanogasteris</taxon>
    </lineage>
</organism>
<dbReference type="KEGG" id="vg:41701448"/>
<dbReference type="GeneID" id="41701448"/>
<evidence type="ECO:0000313" key="2">
    <source>
        <dbReference type="Proteomes" id="UP000289333"/>
    </source>
</evidence>
<proteinExistence type="predicted"/>
<sequence>MFITIDSNVLNLPPLIADKLTLPSKRWCTKFNRCHIIDPKSKYQVFYNTPVSMSTDPSYYEFPDDAVSFIYLDYSTNTATLKQILANIPKLNNVVVFSNADVYASGNYPLSIGNCNDQDISDVISGIMVIHLQKNRLVDEAELLAILTNSDYSDASDTQSDQKKYSVYNVLDAKRSNYGEIQNCHDCSA</sequence>
<dbReference type="Proteomes" id="UP000289333">
    <property type="component" value="Segment"/>
</dbReference>
<name>A0A2H4T2T3_9VIRU</name>
<dbReference type="RefSeq" id="YP_009553399.1">
    <property type="nucleotide sequence ID" value="NC_040789.1"/>
</dbReference>
<dbReference type="EMBL" id="KY457233">
    <property type="protein sequence ID" value="ATY70243.1"/>
    <property type="molecule type" value="Genomic_DNA"/>
</dbReference>
<keyword evidence="2" id="KW-1185">Reference proteome</keyword>
<protein>
    <submittedName>
        <fullName evidence="1">GrBNV gp81-like protein</fullName>
    </submittedName>
</protein>
<evidence type="ECO:0000313" key="1">
    <source>
        <dbReference type="EMBL" id="ATY70243.1"/>
    </source>
</evidence>
<reference evidence="1" key="1">
    <citation type="journal article" date="2021" name="Virus">
        <title>The discovery, distribution and diversity of DNA viruses associated with Drosophila melanogaster in Europe.</title>
        <authorList>
            <person name="Wallace M.A."/>
            <person name="Coffman K.A."/>
            <person name="Gilbert C."/>
            <person name="Ravindran S."/>
            <person name="Albery G.F."/>
            <person name="Abbott J."/>
            <person name="Argyridou E."/>
            <person name="Bellosta P."/>
            <person name="Betancourt A.J."/>
            <person name="Colinet H."/>
            <person name="Eric K."/>
            <person name="Glaser-Schmitt A."/>
            <person name="Grath S."/>
            <person name="Jelic M."/>
            <person name="Kankare M."/>
            <person name="Kozeretska I."/>
            <person name="Loeschcke V."/>
            <person name="Montchamp-Moreau C."/>
            <person name="Ometto L."/>
            <person name="Onder B.S."/>
            <person name="Orengo D.J."/>
            <person name="Parsch J."/>
            <person name="Pascual M."/>
            <person name="Patenkovic A."/>
            <person name="Puerma E."/>
            <person name="Ritchie M.G."/>
            <person name="Rota-Stabelli O."/>
            <person name="Schou M.F."/>
            <person name="Serga S.V."/>
            <person name="Stamenkovic-Radak M."/>
            <person name="Tanaskovic M."/>
            <person name="Veselinovic M.S."/>
            <person name="Vieira J."/>
            <person name="Vieira C.P."/>
            <person name="Kapun M."/>
            <person name="Flatt T."/>
            <person name="Gonzalez J."/>
            <person name="Staubach F."/>
            <person name="Obbard D.J."/>
        </authorList>
    </citation>
    <scope>NUCLEOTIDE SEQUENCE</scope>
    <source>
        <strain evidence="1">DrosEU28 Tomelloso 2015</strain>
    </source>
</reference>